<keyword evidence="1" id="KW-0732">Signal</keyword>
<accession>A0ABV0G4S1</accession>
<organism evidence="2 3">
    <name type="scientific">Roseateles paludis</name>
    <dbReference type="NCBI Taxonomy" id="3145238"/>
    <lineage>
        <taxon>Bacteria</taxon>
        <taxon>Pseudomonadati</taxon>
        <taxon>Pseudomonadota</taxon>
        <taxon>Betaproteobacteria</taxon>
        <taxon>Burkholderiales</taxon>
        <taxon>Sphaerotilaceae</taxon>
        <taxon>Roseateles</taxon>
    </lineage>
</organism>
<sequence length="178" mass="19196">MKRRQVLARASVVALTAPALTACSGSLTGFGSWADAQKAVLELLFQPRVVQGNTWNLSQVLQHLAQSIEFSMKGFPELKGAVFRATLGNAAFAVFNARGAMSHSLDEPIPGAPALAADQTLKTSVQRLLDAMDAFAAWSGPLQPHFAYGELSKAQYQRAHLMHLSNHWQQIQPVSATA</sequence>
<proteinExistence type="predicted"/>
<feature type="signal peptide" evidence="1">
    <location>
        <begin position="1"/>
        <end position="22"/>
    </location>
</feature>
<comment type="caution">
    <text evidence="2">The sequence shown here is derived from an EMBL/GenBank/DDBJ whole genome shotgun (WGS) entry which is preliminary data.</text>
</comment>
<evidence type="ECO:0000256" key="1">
    <source>
        <dbReference type="SAM" id="SignalP"/>
    </source>
</evidence>
<protein>
    <submittedName>
        <fullName evidence="2">DUF1569 domain-containing protein</fullName>
    </submittedName>
</protein>
<name>A0ABV0G4S1_9BURK</name>
<dbReference type="EMBL" id="JBDPZD010000004">
    <property type="protein sequence ID" value="MEO3692685.1"/>
    <property type="molecule type" value="Genomic_DNA"/>
</dbReference>
<evidence type="ECO:0000313" key="2">
    <source>
        <dbReference type="EMBL" id="MEO3692685.1"/>
    </source>
</evidence>
<reference evidence="2 3" key="1">
    <citation type="submission" date="2024-05" db="EMBL/GenBank/DDBJ databases">
        <title>Roseateles sp. DJS-2-20 16S ribosomal RNA gene Genome sequencing and assembly.</title>
        <authorList>
            <person name="Woo H."/>
        </authorList>
    </citation>
    <scope>NUCLEOTIDE SEQUENCE [LARGE SCALE GENOMIC DNA]</scope>
    <source>
        <strain evidence="2 3">DJS-2-20</strain>
    </source>
</reference>
<keyword evidence="3" id="KW-1185">Reference proteome</keyword>
<gene>
    <name evidence="2" type="ORF">ABDJ85_14500</name>
</gene>
<feature type="chain" id="PRO_5046003012" evidence="1">
    <location>
        <begin position="23"/>
        <end position="178"/>
    </location>
</feature>
<dbReference type="InterPro" id="IPR011463">
    <property type="entry name" value="DUF1569"/>
</dbReference>
<dbReference type="Proteomes" id="UP001495147">
    <property type="component" value="Unassembled WGS sequence"/>
</dbReference>
<dbReference type="PROSITE" id="PS51257">
    <property type="entry name" value="PROKAR_LIPOPROTEIN"/>
    <property type="match status" value="1"/>
</dbReference>
<evidence type="ECO:0000313" key="3">
    <source>
        <dbReference type="Proteomes" id="UP001495147"/>
    </source>
</evidence>
<dbReference type="Pfam" id="PF07606">
    <property type="entry name" value="DUF1569"/>
    <property type="match status" value="1"/>
</dbReference>
<dbReference type="InterPro" id="IPR034660">
    <property type="entry name" value="DinB/YfiT-like"/>
</dbReference>
<dbReference type="RefSeq" id="WP_347705503.1">
    <property type="nucleotide sequence ID" value="NZ_JBDPZD010000004.1"/>
</dbReference>
<dbReference type="Gene3D" id="1.20.120.450">
    <property type="entry name" value="dinb family like domain"/>
    <property type="match status" value="1"/>
</dbReference>